<gene>
    <name evidence="1" type="ORF">CC80DRAFT_161069</name>
</gene>
<dbReference type="AlphaFoldDB" id="A0A6A5UCL0"/>
<sequence length="150" mass="17453">MQHLPVQRRPHAQLFCSPAHSLAMRQRARFGTNVSTQTDGIFRLDGFCTENALPKPCRKKEIHDLLCALWATMNEMLLDISEDRWLDGEEPNLHQSTSRLTTAGIRCQKLKREEWPKTPVSYYYCLPREKRPVHMPPIETPVESKESFSF</sequence>
<dbReference type="EMBL" id="ML976979">
    <property type="protein sequence ID" value="KAF1962434.1"/>
    <property type="molecule type" value="Genomic_DNA"/>
</dbReference>
<reference evidence="1" key="1">
    <citation type="journal article" date="2020" name="Stud. Mycol.">
        <title>101 Dothideomycetes genomes: a test case for predicting lifestyles and emergence of pathogens.</title>
        <authorList>
            <person name="Haridas S."/>
            <person name="Albert R."/>
            <person name="Binder M."/>
            <person name="Bloem J."/>
            <person name="Labutti K."/>
            <person name="Salamov A."/>
            <person name="Andreopoulos B."/>
            <person name="Baker S."/>
            <person name="Barry K."/>
            <person name="Bills G."/>
            <person name="Bluhm B."/>
            <person name="Cannon C."/>
            <person name="Castanera R."/>
            <person name="Culley D."/>
            <person name="Daum C."/>
            <person name="Ezra D."/>
            <person name="Gonzalez J."/>
            <person name="Henrissat B."/>
            <person name="Kuo A."/>
            <person name="Liang C."/>
            <person name="Lipzen A."/>
            <person name="Lutzoni F."/>
            <person name="Magnuson J."/>
            <person name="Mondo S."/>
            <person name="Nolan M."/>
            <person name="Ohm R."/>
            <person name="Pangilinan J."/>
            <person name="Park H.-J."/>
            <person name="Ramirez L."/>
            <person name="Alfaro M."/>
            <person name="Sun H."/>
            <person name="Tritt A."/>
            <person name="Yoshinaga Y."/>
            <person name="Zwiers L.-H."/>
            <person name="Turgeon B."/>
            <person name="Goodwin S."/>
            <person name="Spatafora J."/>
            <person name="Crous P."/>
            <person name="Grigoriev I."/>
        </authorList>
    </citation>
    <scope>NUCLEOTIDE SEQUENCE</scope>
    <source>
        <strain evidence="1">CBS 675.92</strain>
    </source>
</reference>
<evidence type="ECO:0000313" key="2">
    <source>
        <dbReference type="Proteomes" id="UP000800035"/>
    </source>
</evidence>
<protein>
    <submittedName>
        <fullName evidence="1">Uncharacterized protein</fullName>
    </submittedName>
</protein>
<proteinExistence type="predicted"/>
<dbReference type="Proteomes" id="UP000800035">
    <property type="component" value="Unassembled WGS sequence"/>
</dbReference>
<keyword evidence="2" id="KW-1185">Reference proteome</keyword>
<evidence type="ECO:0000313" key="1">
    <source>
        <dbReference type="EMBL" id="KAF1962434.1"/>
    </source>
</evidence>
<organism evidence="1 2">
    <name type="scientific">Byssothecium circinans</name>
    <dbReference type="NCBI Taxonomy" id="147558"/>
    <lineage>
        <taxon>Eukaryota</taxon>
        <taxon>Fungi</taxon>
        <taxon>Dikarya</taxon>
        <taxon>Ascomycota</taxon>
        <taxon>Pezizomycotina</taxon>
        <taxon>Dothideomycetes</taxon>
        <taxon>Pleosporomycetidae</taxon>
        <taxon>Pleosporales</taxon>
        <taxon>Massarineae</taxon>
        <taxon>Massarinaceae</taxon>
        <taxon>Byssothecium</taxon>
    </lineage>
</organism>
<accession>A0A6A5UCL0</accession>
<name>A0A6A5UCL0_9PLEO</name>